<name>A0AAN9FYI2_9CAEN</name>
<protein>
    <submittedName>
        <fullName evidence="1">Uncharacterized protein</fullName>
    </submittedName>
</protein>
<dbReference type="AlphaFoldDB" id="A0AAN9FYI2"/>
<reference evidence="1 2" key="1">
    <citation type="submission" date="2024-02" db="EMBL/GenBank/DDBJ databases">
        <title>Chromosome-scale genome assembly of the rough periwinkle Littorina saxatilis.</title>
        <authorList>
            <person name="De Jode A."/>
            <person name="Faria R."/>
            <person name="Formenti G."/>
            <person name="Sims Y."/>
            <person name="Smith T.P."/>
            <person name="Tracey A."/>
            <person name="Wood J.M.D."/>
            <person name="Zagrodzka Z.B."/>
            <person name="Johannesson K."/>
            <person name="Butlin R.K."/>
            <person name="Leder E.H."/>
        </authorList>
    </citation>
    <scope>NUCLEOTIDE SEQUENCE [LARGE SCALE GENOMIC DNA]</scope>
    <source>
        <strain evidence="1">Snail1</strain>
        <tissue evidence="1">Muscle</tissue>
    </source>
</reference>
<comment type="caution">
    <text evidence="1">The sequence shown here is derived from an EMBL/GenBank/DDBJ whole genome shotgun (WGS) entry which is preliminary data.</text>
</comment>
<proteinExistence type="predicted"/>
<organism evidence="1 2">
    <name type="scientific">Littorina saxatilis</name>
    <dbReference type="NCBI Taxonomy" id="31220"/>
    <lineage>
        <taxon>Eukaryota</taxon>
        <taxon>Metazoa</taxon>
        <taxon>Spiralia</taxon>
        <taxon>Lophotrochozoa</taxon>
        <taxon>Mollusca</taxon>
        <taxon>Gastropoda</taxon>
        <taxon>Caenogastropoda</taxon>
        <taxon>Littorinimorpha</taxon>
        <taxon>Littorinoidea</taxon>
        <taxon>Littorinidae</taxon>
        <taxon>Littorina</taxon>
    </lineage>
</organism>
<evidence type="ECO:0000313" key="2">
    <source>
        <dbReference type="Proteomes" id="UP001374579"/>
    </source>
</evidence>
<dbReference type="Proteomes" id="UP001374579">
    <property type="component" value="Unassembled WGS sequence"/>
</dbReference>
<gene>
    <name evidence="1" type="ORF">V1264_024762</name>
</gene>
<evidence type="ECO:0000313" key="1">
    <source>
        <dbReference type="EMBL" id="KAK7088892.1"/>
    </source>
</evidence>
<dbReference type="EMBL" id="JBAMIC010003743">
    <property type="protein sequence ID" value="KAK7088892.1"/>
    <property type="molecule type" value="Genomic_DNA"/>
</dbReference>
<keyword evidence="2" id="KW-1185">Reference proteome</keyword>
<sequence>MGSNFCGKVTNHREDYGSSYSVICRYFPDLLGNSRQYPEKVSQVLVFRHHGRSLKDALTFRTIVFANQ</sequence>
<accession>A0AAN9FYI2</accession>